<dbReference type="SMART" id="SM00382">
    <property type="entry name" value="AAA"/>
    <property type="match status" value="1"/>
</dbReference>
<dbReference type="PANTHER" id="PTHR24221">
    <property type="entry name" value="ATP-BINDING CASSETTE SUB-FAMILY B"/>
    <property type="match status" value="1"/>
</dbReference>
<dbReference type="InterPro" id="IPR011527">
    <property type="entry name" value="ABC1_TM_dom"/>
</dbReference>
<dbReference type="Gene3D" id="1.20.1560.10">
    <property type="entry name" value="ABC transporter type 1, transmembrane domain"/>
    <property type="match status" value="1"/>
</dbReference>
<organism evidence="13 14">
    <name type="scientific">Halochromatium salexigens</name>
    <name type="common">Chromatium salexigens</name>
    <dbReference type="NCBI Taxonomy" id="49447"/>
    <lineage>
        <taxon>Bacteria</taxon>
        <taxon>Pseudomonadati</taxon>
        <taxon>Pseudomonadota</taxon>
        <taxon>Gammaproteobacteria</taxon>
        <taxon>Chromatiales</taxon>
        <taxon>Chromatiaceae</taxon>
        <taxon>Halochromatium</taxon>
    </lineage>
</organism>
<keyword evidence="7 10" id="KW-1133">Transmembrane helix</keyword>
<evidence type="ECO:0000313" key="14">
    <source>
        <dbReference type="Proteomes" id="UP001296967"/>
    </source>
</evidence>
<evidence type="ECO:0000256" key="3">
    <source>
        <dbReference type="ARBA" id="ARBA00022475"/>
    </source>
</evidence>
<dbReference type="PROSITE" id="PS00211">
    <property type="entry name" value="ABC_TRANSPORTER_1"/>
    <property type="match status" value="1"/>
</dbReference>
<dbReference type="GO" id="GO:0140359">
    <property type="term" value="F:ABC-type transporter activity"/>
    <property type="evidence" value="ECO:0007669"/>
    <property type="project" value="InterPro"/>
</dbReference>
<accession>A0AAJ0XEV8</accession>
<evidence type="ECO:0000256" key="10">
    <source>
        <dbReference type="SAM" id="Phobius"/>
    </source>
</evidence>
<sequence>MPELIRLWHLFRPYRGWMLGGFAVALITLLANVTLMAISAWFITAMAVAGAAGVAMNYFTPAAIIRGSAIARTAGRYFERLITHEATLRQLAGLRVWFYRHLEPLAPARLMAYHSADLLTRIRADIDALDNLYVRVLVPVLVAITAGLAFFVFTALFDLGLALLLLGMLLIAGVLLPWWGHRLGKQPGRRIVEIQAELRQAGIDGTQGLSELLIYGAADSHARHMDALSRALVAEQARMSQLTGIAQAATGLTANLTLWGMLWFGIPLVHDGSLAPPQLAMLALFSLATFEAVAPLPMAFQQLESTLTAARRLFAIVDTEPAVPEPTGPTPQPRDHGLSIEGLRFRYPSPVAGSGSGGSDSPDPGMSLGSSSSSGMHSDTKPPAILDGIDLELPPGRRVAIVGATGSGKTTLFNLLLRFWAPEAGSIRLGGEPLEHFPGEDLRRRIALVSQHTHLFDTSIRENLLIAAPEAPQGLLEQACATAQIHDFIAELPEGYDTWVGETGVRLSGGQARRIAIARALLRDAPILLLDEPTEGLDAVTERALMDAVQRLMTGRTVLLITHKPVALAQMDEILVLDQGRVIERGTHAELLKAPIYPRLLGLDLDA</sequence>
<dbReference type="InterPro" id="IPR003439">
    <property type="entry name" value="ABC_transporter-like_ATP-bd"/>
</dbReference>
<name>A0AAJ0XEV8_HALSE</name>
<dbReference type="SUPFAM" id="SSF90123">
    <property type="entry name" value="ABC transporter transmembrane region"/>
    <property type="match status" value="1"/>
</dbReference>
<dbReference type="Pfam" id="PF00005">
    <property type="entry name" value="ABC_tran"/>
    <property type="match status" value="1"/>
</dbReference>
<dbReference type="GO" id="GO:0016887">
    <property type="term" value="F:ATP hydrolysis activity"/>
    <property type="evidence" value="ECO:0007669"/>
    <property type="project" value="InterPro"/>
</dbReference>
<keyword evidence="4 10" id="KW-0812">Transmembrane</keyword>
<reference evidence="13" key="2">
    <citation type="journal article" date="2020" name="Microorganisms">
        <title>Osmotic Adaptation and Compatible Solute Biosynthesis of Phototrophic Bacteria as Revealed from Genome Analyses.</title>
        <authorList>
            <person name="Imhoff J.F."/>
            <person name="Rahn T."/>
            <person name="Kunzel S."/>
            <person name="Keller A."/>
            <person name="Neulinger S.C."/>
        </authorList>
    </citation>
    <scope>NUCLEOTIDE SEQUENCE</scope>
    <source>
        <strain evidence="13">DSM 4395</strain>
    </source>
</reference>
<dbReference type="GO" id="GO:0034040">
    <property type="term" value="F:ATPase-coupled lipid transmembrane transporter activity"/>
    <property type="evidence" value="ECO:0007669"/>
    <property type="project" value="TreeGrafter"/>
</dbReference>
<proteinExistence type="predicted"/>
<dbReference type="InterPro" id="IPR003593">
    <property type="entry name" value="AAA+_ATPase"/>
</dbReference>
<gene>
    <name evidence="13" type="ORF">CCR82_03760</name>
</gene>
<feature type="domain" description="ABC transmembrane type-1" evidence="12">
    <location>
        <begin position="19"/>
        <end position="305"/>
    </location>
</feature>
<dbReference type="Gene3D" id="3.40.50.300">
    <property type="entry name" value="P-loop containing nucleotide triphosphate hydrolases"/>
    <property type="match status" value="1"/>
</dbReference>
<feature type="compositionally biased region" description="Low complexity" evidence="9">
    <location>
        <begin position="359"/>
        <end position="376"/>
    </location>
</feature>
<dbReference type="EMBL" id="NHSF01000020">
    <property type="protein sequence ID" value="MBK5929671.1"/>
    <property type="molecule type" value="Genomic_DNA"/>
</dbReference>
<protein>
    <submittedName>
        <fullName evidence="13">Thiol reductant ABC exporter subunit CydC</fullName>
    </submittedName>
</protein>
<dbReference type="PROSITE" id="PS50893">
    <property type="entry name" value="ABC_TRANSPORTER_2"/>
    <property type="match status" value="1"/>
</dbReference>
<evidence type="ECO:0000256" key="4">
    <source>
        <dbReference type="ARBA" id="ARBA00022692"/>
    </source>
</evidence>
<feature type="transmembrane region" description="Helical" evidence="10">
    <location>
        <begin position="245"/>
        <end position="266"/>
    </location>
</feature>
<comment type="subcellular location">
    <subcellularLocation>
        <location evidence="1">Cell membrane</location>
        <topology evidence="1">Multi-pass membrane protein</topology>
    </subcellularLocation>
</comment>
<evidence type="ECO:0000256" key="1">
    <source>
        <dbReference type="ARBA" id="ARBA00004651"/>
    </source>
</evidence>
<dbReference type="RefSeq" id="WP_201244075.1">
    <property type="nucleotide sequence ID" value="NZ_NHSF01000020.1"/>
</dbReference>
<evidence type="ECO:0000256" key="7">
    <source>
        <dbReference type="ARBA" id="ARBA00022989"/>
    </source>
</evidence>
<reference evidence="13" key="1">
    <citation type="submission" date="2017-05" db="EMBL/GenBank/DDBJ databases">
        <authorList>
            <person name="Imhoff J.F."/>
            <person name="Rahn T."/>
            <person name="Kuenzel S."/>
            <person name="Neulinger S.C."/>
        </authorList>
    </citation>
    <scope>NUCLEOTIDE SEQUENCE</scope>
    <source>
        <strain evidence="13">DSM 4395</strain>
    </source>
</reference>
<dbReference type="CDD" id="cd18585">
    <property type="entry name" value="ABC_6TM_CydC"/>
    <property type="match status" value="1"/>
</dbReference>
<dbReference type="InterPro" id="IPR017871">
    <property type="entry name" value="ABC_transporter-like_CS"/>
</dbReference>
<dbReference type="InterPro" id="IPR039421">
    <property type="entry name" value="Type_1_exporter"/>
</dbReference>
<dbReference type="InterPro" id="IPR027417">
    <property type="entry name" value="P-loop_NTPase"/>
</dbReference>
<dbReference type="GO" id="GO:0005886">
    <property type="term" value="C:plasma membrane"/>
    <property type="evidence" value="ECO:0007669"/>
    <property type="project" value="UniProtKB-SubCell"/>
</dbReference>
<evidence type="ECO:0000256" key="6">
    <source>
        <dbReference type="ARBA" id="ARBA00022840"/>
    </source>
</evidence>
<evidence type="ECO:0000256" key="9">
    <source>
        <dbReference type="SAM" id="MobiDB-lite"/>
    </source>
</evidence>
<evidence type="ECO:0000256" key="8">
    <source>
        <dbReference type="ARBA" id="ARBA00023136"/>
    </source>
</evidence>
<dbReference type="Pfam" id="PF00664">
    <property type="entry name" value="ABC_membrane"/>
    <property type="match status" value="1"/>
</dbReference>
<feature type="transmembrane region" description="Helical" evidence="10">
    <location>
        <begin position="159"/>
        <end position="180"/>
    </location>
</feature>
<evidence type="ECO:0000259" key="11">
    <source>
        <dbReference type="PROSITE" id="PS50893"/>
    </source>
</evidence>
<evidence type="ECO:0000259" key="12">
    <source>
        <dbReference type="PROSITE" id="PS50929"/>
    </source>
</evidence>
<dbReference type="Proteomes" id="UP001296967">
    <property type="component" value="Unassembled WGS sequence"/>
</dbReference>
<dbReference type="InterPro" id="IPR036640">
    <property type="entry name" value="ABC1_TM_sf"/>
</dbReference>
<keyword evidence="5" id="KW-0547">Nucleotide-binding</keyword>
<keyword evidence="2" id="KW-0813">Transport</keyword>
<keyword evidence="3" id="KW-1003">Cell membrane</keyword>
<keyword evidence="6" id="KW-0067">ATP-binding</keyword>
<dbReference type="SUPFAM" id="SSF52540">
    <property type="entry name" value="P-loop containing nucleoside triphosphate hydrolases"/>
    <property type="match status" value="1"/>
</dbReference>
<feature type="region of interest" description="Disordered" evidence="9">
    <location>
        <begin position="351"/>
        <end position="389"/>
    </location>
</feature>
<evidence type="ECO:0000256" key="2">
    <source>
        <dbReference type="ARBA" id="ARBA00022448"/>
    </source>
</evidence>
<comment type="caution">
    <text evidence="13">The sequence shown here is derived from an EMBL/GenBank/DDBJ whole genome shotgun (WGS) entry which is preliminary data.</text>
</comment>
<keyword evidence="14" id="KW-1185">Reference proteome</keyword>
<keyword evidence="8 10" id="KW-0472">Membrane</keyword>
<feature type="transmembrane region" description="Helical" evidence="10">
    <location>
        <begin position="132"/>
        <end position="153"/>
    </location>
</feature>
<evidence type="ECO:0000313" key="13">
    <source>
        <dbReference type="EMBL" id="MBK5929671.1"/>
    </source>
</evidence>
<dbReference type="PROSITE" id="PS50929">
    <property type="entry name" value="ABC_TM1F"/>
    <property type="match status" value="1"/>
</dbReference>
<evidence type="ECO:0000256" key="5">
    <source>
        <dbReference type="ARBA" id="ARBA00022741"/>
    </source>
</evidence>
<feature type="transmembrane region" description="Helical" evidence="10">
    <location>
        <begin position="41"/>
        <end position="59"/>
    </location>
</feature>
<dbReference type="GO" id="GO:0005524">
    <property type="term" value="F:ATP binding"/>
    <property type="evidence" value="ECO:0007669"/>
    <property type="project" value="UniProtKB-KW"/>
</dbReference>
<dbReference type="AlphaFoldDB" id="A0AAJ0XEV8"/>
<feature type="transmembrane region" description="Helical" evidence="10">
    <location>
        <begin position="16"/>
        <end position="35"/>
    </location>
</feature>
<dbReference type="FunFam" id="3.40.50.300:FF:000221">
    <property type="entry name" value="Multidrug ABC transporter ATP-binding protein"/>
    <property type="match status" value="1"/>
</dbReference>
<feature type="domain" description="ABC transporter" evidence="11">
    <location>
        <begin position="366"/>
        <end position="604"/>
    </location>
</feature>
<dbReference type="PANTHER" id="PTHR24221:SF654">
    <property type="entry name" value="ATP-BINDING CASSETTE SUB-FAMILY B MEMBER 6"/>
    <property type="match status" value="1"/>
</dbReference>